<proteinExistence type="predicted"/>
<dbReference type="GO" id="GO:0046872">
    <property type="term" value="F:metal ion binding"/>
    <property type="evidence" value="ECO:0007669"/>
    <property type="project" value="UniProtKB-KW"/>
</dbReference>
<dbReference type="Proteomes" id="UP000199650">
    <property type="component" value="Unassembled WGS sequence"/>
</dbReference>
<dbReference type="GO" id="GO:0005829">
    <property type="term" value="C:cytosol"/>
    <property type="evidence" value="ECO:0007669"/>
    <property type="project" value="TreeGrafter"/>
</dbReference>
<dbReference type="OrthoDB" id="236246at2"/>
<dbReference type="SUPFAM" id="SSF54909">
    <property type="entry name" value="Dimeric alpha+beta barrel"/>
    <property type="match status" value="1"/>
</dbReference>
<keyword evidence="2" id="KW-0575">Peroxidase</keyword>
<dbReference type="InterPro" id="IPR011008">
    <property type="entry name" value="Dimeric_a/b-barrel"/>
</dbReference>
<dbReference type="GO" id="GO:0020037">
    <property type="term" value="F:heme binding"/>
    <property type="evidence" value="ECO:0007669"/>
    <property type="project" value="InterPro"/>
</dbReference>
<evidence type="ECO:0000313" key="7">
    <source>
        <dbReference type="Proteomes" id="UP000199650"/>
    </source>
</evidence>
<dbReference type="InterPro" id="IPR006314">
    <property type="entry name" value="Dyp_peroxidase"/>
</dbReference>
<dbReference type="PANTHER" id="PTHR30521:SF5">
    <property type="entry name" value="BLR4509 PROTEIN"/>
    <property type="match status" value="1"/>
</dbReference>
<evidence type="ECO:0000256" key="4">
    <source>
        <dbReference type="ARBA" id="ARBA00023002"/>
    </source>
</evidence>
<evidence type="ECO:0008006" key="8">
    <source>
        <dbReference type="Google" id="ProtNLM"/>
    </source>
</evidence>
<evidence type="ECO:0000256" key="2">
    <source>
        <dbReference type="ARBA" id="ARBA00022559"/>
    </source>
</evidence>
<dbReference type="GO" id="GO:0004601">
    <property type="term" value="F:peroxidase activity"/>
    <property type="evidence" value="ECO:0007669"/>
    <property type="project" value="UniProtKB-KW"/>
</dbReference>
<keyword evidence="5" id="KW-0408">Iron</keyword>
<accession>A0A1I0Q4P9</accession>
<sequence length="504" mass="55038">MSNAPDIPTDAVEFDDMQGLIRFGHGALIEAEFILCTVKDRTTAGTWLRNAPVTSAKTLDAPPDTALQVAFTATGLTALGLTDDATDGFAYPYLSGMAGEESRSRRLGDTGANAPDKWGWNDQATHVLIMLYARKGGLSGWKDTVLNATFDTAFARVHSFPTRPNDGTEPFGFRDGISEPKIDWKNAHPPSKHGREEFSNQISPGEVVLGHRNEYNARSASPSLSPSVPGSEVLADAPDTDGLRDLGRNGSYLVFRQLNQDVPGFWRYLDTATQGDPNRRNALAAKMVGRQMDGTPLVHNTRDVAGSPHSNDFTYEDDVDGLSCPLGAHIRRANPRTGDHPHHIEGRFAWLLSTLGFRRRRDKLPGRHDLVASTRFHRLVRRGRVYGSRISPEDALKDGAAMGERGLLFVCLCADIVRQFEFVQNAWIASPKFDGLTGEADPLLGSRAPISGVPSDGFSIQKADGVPDRHPHLPRFVTVKGGGYFFLPGLRALKFIASRGSKEV</sequence>
<keyword evidence="7" id="KW-1185">Reference proteome</keyword>
<dbReference type="EMBL" id="FOJB01000001">
    <property type="protein sequence ID" value="SEW21957.1"/>
    <property type="molecule type" value="Genomic_DNA"/>
</dbReference>
<reference evidence="6 7" key="1">
    <citation type="submission" date="2016-10" db="EMBL/GenBank/DDBJ databases">
        <authorList>
            <person name="de Groot N.N."/>
        </authorList>
    </citation>
    <scope>NUCLEOTIDE SEQUENCE [LARGE SCALE GENOMIC DNA]</scope>
    <source>
        <strain evidence="6 7">DSM 29439</strain>
    </source>
</reference>
<evidence type="ECO:0000256" key="1">
    <source>
        <dbReference type="ARBA" id="ARBA00001970"/>
    </source>
</evidence>
<dbReference type="PANTHER" id="PTHR30521">
    <property type="entry name" value="DEFERROCHELATASE/PEROXIDASE"/>
    <property type="match status" value="1"/>
</dbReference>
<protein>
    <recommendedName>
        <fullName evidence="8">Dyp-type peroxidase family</fullName>
    </recommendedName>
</protein>
<dbReference type="PROSITE" id="PS51404">
    <property type="entry name" value="DYP_PEROXIDASE"/>
    <property type="match status" value="1"/>
</dbReference>
<organism evidence="6 7">
    <name type="scientific">Aliiroseovarius sediminilitoris</name>
    <dbReference type="NCBI Taxonomy" id="1173584"/>
    <lineage>
        <taxon>Bacteria</taxon>
        <taxon>Pseudomonadati</taxon>
        <taxon>Pseudomonadota</taxon>
        <taxon>Alphaproteobacteria</taxon>
        <taxon>Rhodobacterales</taxon>
        <taxon>Paracoccaceae</taxon>
        <taxon>Aliiroseovarius</taxon>
    </lineage>
</organism>
<evidence type="ECO:0000313" key="6">
    <source>
        <dbReference type="EMBL" id="SEW21957.1"/>
    </source>
</evidence>
<keyword evidence="3" id="KW-0479">Metal-binding</keyword>
<dbReference type="AlphaFoldDB" id="A0A1I0Q4P9"/>
<evidence type="ECO:0000256" key="3">
    <source>
        <dbReference type="ARBA" id="ARBA00022723"/>
    </source>
</evidence>
<gene>
    <name evidence="6" type="ORF">SAMN05444851_2230</name>
</gene>
<dbReference type="RefSeq" id="WP_091430610.1">
    <property type="nucleotide sequence ID" value="NZ_FOJB01000001.1"/>
</dbReference>
<keyword evidence="4" id="KW-0560">Oxidoreductase</keyword>
<evidence type="ECO:0000256" key="5">
    <source>
        <dbReference type="ARBA" id="ARBA00023004"/>
    </source>
</evidence>
<comment type="cofactor">
    <cofactor evidence="1">
        <name>heme b</name>
        <dbReference type="ChEBI" id="CHEBI:60344"/>
    </cofactor>
</comment>
<dbReference type="STRING" id="1173584.SAMN05444851_2230"/>
<name>A0A1I0Q4P9_9RHOB</name>